<proteinExistence type="predicted"/>
<dbReference type="OrthoDB" id="9790710at2"/>
<organism evidence="1 2">
    <name type="scientific">Hoylesella timonensis S9-PR14</name>
    <dbReference type="NCBI Taxonomy" id="1401062"/>
    <lineage>
        <taxon>Bacteria</taxon>
        <taxon>Pseudomonadati</taxon>
        <taxon>Bacteroidota</taxon>
        <taxon>Bacteroidia</taxon>
        <taxon>Bacteroidales</taxon>
        <taxon>Prevotellaceae</taxon>
        <taxon>Hoylesella</taxon>
    </lineage>
</organism>
<comment type="caution">
    <text evidence="1">The sequence shown here is derived from an EMBL/GenBank/DDBJ whole genome shotgun (WGS) entry which is preliminary data.</text>
</comment>
<evidence type="ECO:0000313" key="2">
    <source>
        <dbReference type="Proteomes" id="UP000029723"/>
    </source>
</evidence>
<accession>A0A098YR89</accession>
<dbReference type="AlphaFoldDB" id="A0A098YR89"/>
<sequence>MNIELYLPPNVAKEPLYQQYFTLLEEGLTARSDMTLSTQFPQLIHVFGAWNAQTSKRITQAHRQLIPTVYSPLGELAPWWFHQQEVRLSPTKLLAQKNATKKATTVLVWGENERRSIQQRQWSDRVALIPNPILTATITPQDCLEQLVTLYVQTILEHDQRMRQAIVKKMTIIEEDAPLEKEFCTQVLYLRYQYHRRNISKAALAQLATSLMTVDYDEDALVQMLITLHEEKFAARILQLLEEDKQITEGFMPLNPLDDKHTKRLREAVNTTEQNTIK</sequence>
<dbReference type="EMBL" id="JRPQ01000126">
    <property type="protein sequence ID" value="KGI21757.1"/>
    <property type="molecule type" value="Genomic_DNA"/>
</dbReference>
<reference evidence="1 2" key="1">
    <citation type="submission" date="2014-07" db="EMBL/GenBank/DDBJ databases">
        <authorList>
            <person name="McCorrison J."/>
            <person name="Sanka R."/>
            <person name="Torralba M."/>
            <person name="Gillis M."/>
            <person name="Haft D.H."/>
            <person name="Methe B."/>
            <person name="Sutton G."/>
            <person name="Nelson K.E."/>
        </authorList>
    </citation>
    <scope>NUCLEOTIDE SEQUENCE [LARGE SCALE GENOMIC DNA]</scope>
    <source>
        <strain evidence="1 2">S9-PR14</strain>
    </source>
</reference>
<dbReference type="RefSeq" id="WP_036928101.1">
    <property type="nucleotide sequence ID" value="NZ_JRPQ01000126.1"/>
</dbReference>
<name>A0A098YR89_9BACT</name>
<evidence type="ECO:0000313" key="1">
    <source>
        <dbReference type="EMBL" id="KGI21757.1"/>
    </source>
</evidence>
<dbReference type="Proteomes" id="UP000029723">
    <property type="component" value="Unassembled WGS sequence"/>
</dbReference>
<gene>
    <name evidence="1" type="ORF">HMPREF9304_08505</name>
</gene>
<protein>
    <submittedName>
        <fullName evidence="1">Uncharacterized protein</fullName>
    </submittedName>
</protein>